<evidence type="ECO:0000313" key="3">
    <source>
        <dbReference type="Proteomes" id="UP000504638"/>
    </source>
</evidence>
<keyword evidence="3" id="KW-1185">Reference proteome</keyword>
<name>A0A6G1FUJ5_9PEZI</name>
<dbReference type="GeneID" id="54417278"/>
<protein>
    <submittedName>
        <fullName evidence="2 4">Uncharacterized protein</fullName>
    </submittedName>
</protein>
<dbReference type="RefSeq" id="XP_033530993.1">
    <property type="nucleotide sequence ID" value="XM_033676708.1"/>
</dbReference>
<gene>
    <name evidence="2 4" type="ORF">P152DRAFT_403512</name>
</gene>
<dbReference type="OrthoDB" id="5338989at2759"/>
<proteinExistence type="predicted"/>
<sequence length="68" mass="7152">MPAAQSSHPRVRLSISTHPTLSHDIAAAFKASQPISIRTIGVSVAETPAPPPSPVDFGFTDTNKSRNS</sequence>
<evidence type="ECO:0000313" key="2">
    <source>
        <dbReference type="EMBL" id="KAF1809362.1"/>
    </source>
</evidence>
<dbReference type="EMBL" id="ML975173">
    <property type="protein sequence ID" value="KAF1809362.1"/>
    <property type="molecule type" value="Genomic_DNA"/>
</dbReference>
<reference evidence="2 4" key="1">
    <citation type="submission" date="2020-01" db="EMBL/GenBank/DDBJ databases">
        <authorList>
            <consortium name="DOE Joint Genome Institute"/>
            <person name="Haridas S."/>
            <person name="Albert R."/>
            <person name="Binder M."/>
            <person name="Bloem J."/>
            <person name="Labutti K."/>
            <person name="Salamov A."/>
            <person name="Andreopoulos B."/>
            <person name="Baker S.E."/>
            <person name="Barry K."/>
            <person name="Bills G."/>
            <person name="Bluhm B.H."/>
            <person name="Cannon C."/>
            <person name="Castanera R."/>
            <person name="Culley D.E."/>
            <person name="Daum C."/>
            <person name="Ezra D."/>
            <person name="Gonzalez J.B."/>
            <person name="Henrissat B."/>
            <person name="Kuo A."/>
            <person name="Liang C."/>
            <person name="Lipzen A."/>
            <person name="Lutzoni F."/>
            <person name="Magnuson J."/>
            <person name="Mondo S."/>
            <person name="Nolan M."/>
            <person name="Ohm R."/>
            <person name="Pangilinan J."/>
            <person name="Park H.-J."/>
            <person name="Ramirez L."/>
            <person name="Alfaro M."/>
            <person name="Sun H."/>
            <person name="Tritt A."/>
            <person name="Yoshinaga Y."/>
            <person name="Zwiers L.-H."/>
            <person name="Turgeon B.G."/>
            <person name="Goodwin S.B."/>
            <person name="Spatafora J.W."/>
            <person name="Crous P.W."/>
            <person name="Grigoriev I.V."/>
        </authorList>
    </citation>
    <scope>NUCLEOTIDE SEQUENCE</scope>
    <source>
        <strain evidence="2 4">CBS 781.70</strain>
    </source>
</reference>
<evidence type="ECO:0000256" key="1">
    <source>
        <dbReference type="SAM" id="MobiDB-lite"/>
    </source>
</evidence>
<dbReference type="AlphaFoldDB" id="A0A6G1FUJ5"/>
<feature type="region of interest" description="Disordered" evidence="1">
    <location>
        <begin position="44"/>
        <end position="68"/>
    </location>
</feature>
<reference evidence="4" key="3">
    <citation type="submission" date="2025-04" db="UniProtKB">
        <authorList>
            <consortium name="RefSeq"/>
        </authorList>
    </citation>
    <scope>IDENTIFICATION</scope>
    <source>
        <strain evidence="4">CBS 781.70</strain>
    </source>
</reference>
<organism evidence="2">
    <name type="scientific">Eremomyces bilateralis CBS 781.70</name>
    <dbReference type="NCBI Taxonomy" id="1392243"/>
    <lineage>
        <taxon>Eukaryota</taxon>
        <taxon>Fungi</taxon>
        <taxon>Dikarya</taxon>
        <taxon>Ascomycota</taxon>
        <taxon>Pezizomycotina</taxon>
        <taxon>Dothideomycetes</taxon>
        <taxon>Dothideomycetes incertae sedis</taxon>
        <taxon>Eremomycetales</taxon>
        <taxon>Eremomycetaceae</taxon>
        <taxon>Eremomyces</taxon>
    </lineage>
</organism>
<accession>A0A6G1FUJ5</accession>
<reference evidence="4" key="2">
    <citation type="submission" date="2020-04" db="EMBL/GenBank/DDBJ databases">
        <authorList>
            <consortium name="NCBI Genome Project"/>
        </authorList>
    </citation>
    <scope>NUCLEOTIDE SEQUENCE</scope>
    <source>
        <strain evidence="4">CBS 781.70</strain>
    </source>
</reference>
<evidence type="ECO:0000313" key="4">
    <source>
        <dbReference type="RefSeq" id="XP_033530993.1"/>
    </source>
</evidence>
<dbReference type="Proteomes" id="UP000504638">
    <property type="component" value="Unplaced"/>
</dbReference>